<evidence type="ECO:0000259" key="3">
    <source>
        <dbReference type="Pfam" id="PF24564"/>
    </source>
</evidence>
<dbReference type="AlphaFoldDB" id="A0A9P8V7G9"/>
<feature type="region of interest" description="Disordered" evidence="1">
    <location>
        <begin position="301"/>
        <end position="339"/>
    </location>
</feature>
<proteinExistence type="predicted"/>
<dbReference type="PANTHER" id="PTHR36681">
    <property type="entry name" value="NUCLEAR GTPASE, GERMINAL CENTER-ASSOCIATED, TANDEM DUPLICATE 3"/>
    <property type="match status" value="1"/>
</dbReference>
<evidence type="ECO:0000313" key="4">
    <source>
        <dbReference type="EMBL" id="KAH6682253.1"/>
    </source>
</evidence>
<sequence length="689" mass="77828">MTNTRALARRLADVLGSGRLHLDQDADMYRLKKEAEELARFEIAATRTVGLVGDSGVGKSSLINSLLDYESLARTSNAGGACTCVATEYIYHDRDDFVIEVELFTREEVKTQMTDLLLAYRQNQSNEQVEGRDELKKKAALADSTFRTMFNGRASREFLCAAESEQVLAQLHQWADEAYPAELGGRGASFASARACSDELEKVSSGNKDGKWPFIRRVRVFLRSHVLRNGLKLVDLPGLRDVNVARIAVTERELQKCDEVFAVARIGRAKTDEGIVSVFDLSKRVHLTNVGIICTASDEEEAHEAEKDRAGHERTEMRRLRERADDLKQQKRQAKEDLKQLEEGDEAHQMLYRQYRGLKDQHKEVDGALKKYMIETRNMEVTRSLMETFRDRANGNVRIFCVSSKMYREHRQDPLPQPGRLNWLSLSGIIALRRHCLGLTADRQLQALTTYVGSAVPGLLSNLGLWAAAGEDGGEGRAAVREALDKVEKKFRKALRGGDSPLVWVHTTISDSFADKIYQDQDGKIGAWSKAAIEACRDWRTVHFATFAAFCRRRGVHKPPSAEEKHNWNQEAIQAVADEVDLAWDDWIRELRRDILHRLVKRLQVAGNLRDTPLVPLLEGTTRLQDLVTATSARQEEAEHEIKQIWGEFAQGLRELHNHAFTGIASSMMAAALEQTYFDCLQIDGKQRL</sequence>
<comment type="caution">
    <text evidence="4">The sequence shown here is derived from an EMBL/GenBank/DDBJ whole genome shotgun (WGS) entry which is preliminary data.</text>
</comment>
<name>A0A9P8V7G9_9PEZI</name>
<dbReference type="InterPro" id="IPR045063">
    <property type="entry name" value="Dynamin_N"/>
</dbReference>
<gene>
    <name evidence="4" type="ORF">F5X68DRAFT_242891</name>
</gene>
<dbReference type="Gene3D" id="3.40.50.300">
    <property type="entry name" value="P-loop containing nucleotide triphosphate hydrolases"/>
    <property type="match status" value="1"/>
</dbReference>
<feature type="domain" description="DUF7605" evidence="3">
    <location>
        <begin position="527"/>
        <end position="686"/>
    </location>
</feature>
<dbReference type="EMBL" id="JAGSXJ010000018">
    <property type="protein sequence ID" value="KAH6682253.1"/>
    <property type="molecule type" value="Genomic_DNA"/>
</dbReference>
<dbReference type="PANTHER" id="PTHR36681:SF3">
    <property type="entry name" value="NUCLEAR GTPASE, GERMINAL CENTER-ASSOCIATED, TANDEM DUPLICATE 3"/>
    <property type="match status" value="1"/>
</dbReference>
<evidence type="ECO:0000313" key="5">
    <source>
        <dbReference type="Proteomes" id="UP000770015"/>
    </source>
</evidence>
<dbReference type="Pfam" id="PF00350">
    <property type="entry name" value="Dynamin_N"/>
    <property type="match status" value="1"/>
</dbReference>
<dbReference type="InterPro" id="IPR027417">
    <property type="entry name" value="P-loop_NTPase"/>
</dbReference>
<dbReference type="SUPFAM" id="SSF52540">
    <property type="entry name" value="P-loop containing nucleoside triphosphate hydrolases"/>
    <property type="match status" value="1"/>
</dbReference>
<evidence type="ECO:0008006" key="6">
    <source>
        <dbReference type="Google" id="ProtNLM"/>
    </source>
</evidence>
<evidence type="ECO:0000259" key="2">
    <source>
        <dbReference type="Pfam" id="PF00350"/>
    </source>
</evidence>
<feature type="compositionally biased region" description="Basic and acidic residues" evidence="1">
    <location>
        <begin position="304"/>
        <end position="339"/>
    </location>
</feature>
<evidence type="ECO:0000256" key="1">
    <source>
        <dbReference type="SAM" id="MobiDB-lite"/>
    </source>
</evidence>
<dbReference type="Proteomes" id="UP000770015">
    <property type="component" value="Unassembled WGS sequence"/>
</dbReference>
<reference evidence="4" key="1">
    <citation type="journal article" date="2021" name="Nat. Commun.">
        <title>Genetic determinants of endophytism in the Arabidopsis root mycobiome.</title>
        <authorList>
            <person name="Mesny F."/>
            <person name="Miyauchi S."/>
            <person name="Thiergart T."/>
            <person name="Pickel B."/>
            <person name="Atanasova L."/>
            <person name="Karlsson M."/>
            <person name="Huettel B."/>
            <person name="Barry K.W."/>
            <person name="Haridas S."/>
            <person name="Chen C."/>
            <person name="Bauer D."/>
            <person name="Andreopoulos W."/>
            <person name="Pangilinan J."/>
            <person name="LaButti K."/>
            <person name="Riley R."/>
            <person name="Lipzen A."/>
            <person name="Clum A."/>
            <person name="Drula E."/>
            <person name="Henrissat B."/>
            <person name="Kohler A."/>
            <person name="Grigoriev I.V."/>
            <person name="Martin F.M."/>
            <person name="Hacquard S."/>
        </authorList>
    </citation>
    <scope>NUCLEOTIDE SEQUENCE</scope>
    <source>
        <strain evidence="4">MPI-SDFR-AT-0117</strain>
    </source>
</reference>
<dbReference type="InterPro" id="IPR056024">
    <property type="entry name" value="DUF7605"/>
</dbReference>
<dbReference type="OrthoDB" id="3598281at2759"/>
<feature type="domain" description="Dynamin N-terminal" evidence="2">
    <location>
        <begin position="49"/>
        <end position="265"/>
    </location>
</feature>
<accession>A0A9P8V7G9</accession>
<keyword evidence="5" id="KW-1185">Reference proteome</keyword>
<dbReference type="Pfam" id="PF24564">
    <property type="entry name" value="DUF7605"/>
    <property type="match status" value="1"/>
</dbReference>
<protein>
    <recommendedName>
        <fullName evidence="6">Nuclear GTPase SLIP-GC</fullName>
    </recommendedName>
</protein>
<organism evidence="4 5">
    <name type="scientific">Plectosphaerella plurivora</name>
    <dbReference type="NCBI Taxonomy" id="936078"/>
    <lineage>
        <taxon>Eukaryota</taxon>
        <taxon>Fungi</taxon>
        <taxon>Dikarya</taxon>
        <taxon>Ascomycota</taxon>
        <taxon>Pezizomycotina</taxon>
        <taxon>Sordariomycetes</taxon>
        <taxon>Hypocreomycetidae</taxon>
        <taxon>Glomerellales</taxon>
        <taxon>Plectosphaerellaceae</taxon>
        <taxon>Plectosphaerella</taxon>
    </lineage>
</organism>